<evidence type="ECO:0000313" key="10">
    <source>
        <dbReference type="Ensembl" id="ENSFCTP00005018120.1"/>
    </source>
</evidence>
<dbReference type="InterPro" id="IPR036397">
    <property type="entry name" value="RNaseH_sf"/>
</dbReference>
<dbReference type="InterPro" id="IPR040643">
    <property type="entry name" value="MLVIN_C"/>
</dbReference>
<feature type="domain" description="Reverse transcriptase" evidence="8">
    <location>
        <begin position="143"/>
        <end position="360"/>
    </location>
</feature>
<proteinExistence type="inferred from homology"/>
<keyword evidence="3" id="KW-0548">Nucleotidyltransferase</keyword>
<evidence type="ECO:0000256" key="2">
    <source>
        <dbReference type="ARBA" id="ARBA00022679"/>
    </source>
</evidence>
<protein>
    <submittedName>
        <fullName evidence="10">Uncharacterized protein</fullName>
    </submittedName>
</protein>
<dbReference type="GeneTree" id="ENSGT00940000163417"/>
<dbReference type="InterPro" id="IPR012337">
    <property type="entry name" value="RNaseH-like_sf"/>
</dbReference>
<dbReference type="CDD" id="cd03715">
    <property type="entry name" value="RT_ZFREV_like"/>
    <property type="match status" value="1"/>
</dbReference>
<dbReference type="Gene3D" id="3.30.420.10">
    <property type="entry name" value="Ribonuclease H-like superfamily/Ribonuclease H"/>
    <property type="match status" value="1"/>
</dbReference>
<evidence type="ECO:0000256" key="7">
    <source>
        <dbReference type="ARBA" id="ARBA00022918"/>
    </source>
</evidence>
<organism evidence="10 11">
    <name type="scientific">Felis catus</name>
    <name type="common">Cat</name>
    <name type="synonym">Felis silvestris catus</name>
    <dbReference type="NCBI Taxonomy" id="9685"/>
    <lineage>
        <taxon>Eukaryota</taxon>
        <taxon>Metazoa</taxon>
        <taxon>Chordata</taxon>
        <taxon>Craniata</taxon>
        <taxon>Vertebrata</taxon>
        <taxon>Euteleostomi</taxon>
        <taxon>Mammalia</taxon>
        <taxon>Eutheria</taxon>
        <taxon>Laurasiatheria</taxon>
        <taxon>Carnivora</taxon>
        <taxon>Feliformia</taxon>
        <taxon>Felidae</taxon>
        <taxon>Felinae</taxon>
        <taxon>Felis</taxon>
    </lineage>
</organism>
<dbReference type="PANTHER" id="PTHR41694">
    <property type="entry name" value="ENDOGENOUS RETROVIRUS GROUP K MEMBER POL PROTEIN"/>
    <property type="match status" value="1"/>
</dbReference>
<dbReference type="SUPFAM" id="SSF53098">
    <property type="entry name" value="Ribonuclease H-like"/>
    <property type="match status" value="1"/>
</dbReference>
<keyword evidence="7" id="KW-0695">RNA-directed DNA polymerase</keyword>
<dbReference type="InterPro" id="IPR043128">
    <property type="entry name" value="Rev_trsase/Diguanyl_cyclase"/>
</dbReference>
<dbReference type="InterPro" id="IPR043502">
    <property type="entry name" value="DNA/RNA_pol_sf"/>
</dbReference>
<dbReference type="SUPFAM" id="SSF56672">
    <property type="entry name" value="DNA/RNA polymerases"/>
    <property type="match status" value="1"/>
</dbReference>
<feature type="domain" description="Integrase catalytic" evidence="9">
    <location>
        <begin position="361"/>
        <end position="518"/>
    </location>
</feature>
<dbReference type="Pfam" id="PF00665">
    <property type="entry name" value="rve"/>
    <property type="match status" value="1"/>
</dbReference>
<sequence length="655" mass="74020">MDYPKNSRFGNGPGIPLLYGNTRMPLPAVRTGLTDQDCSSDNFQTRGGPQVTDGKGHPIQVLTMKLEDEYLLHQEALPREDNIERWLQEFPSVWAETGGMGLAAHRTPVLVELKPGESPVRIKQYPMSQEAWKGIQPHIRRLRSLGVPVPCQSAWNTPLLPVKKPHTNDYQPVQDLREVNKRVVDVHPTVPNPYTLLSSLAPSRVWYTVLGLKDAFFSLPLAPQSQPLFAFEWHDPEEGYSGQLTWTQLPQGSKNSPTIFDEALHEDLGEYRREHPGLTLLQYVDDILIAADTAKDCERGTQDLLATLGALGYRASAKKAQICRERIHQQDTKIEQVVSACKTCQLTNARATSNKKGSRLRGTRPGAQWEVDFTEVKPGKYGFKYLLVFTDTFSGWVEAYPTKHETAQTVAKKLLEDILPRYGFPAMVGSDNGPAFISQVTQAIAKAVGANWKLHCAYRPQSSGQVERMNRTLKETLTKLTMETGGDWVTLLPYALYRVRNTPYTLGFTPYEIMFGRPPPVIPSLRAELIAEFKDQELFLSLSGLQRAHEDIWPRLRAIYEAGPIPTPHQYRPGDWVYVKRHHRETLEPCWKGPYIVVLTTPTALKVDGIATWVHHTHTQSADPSSIRKDVVTRWAISRDQHNPLKLKLQRIRPT</sequence>
<keyword evidence="2" id="KW-0808">Transferase</keyword>
<keyword evidence="6" id="KW-0378">Hydrolase</keyword>
<reference evidence="10" key="2">
    <citation type="submission" date="2025-08" db="UniProtKB">
        <authorList>
            <consortium name="Ensembl"/>
        </authorList>
    </citation>
    <scope>IDENTIFICATION</scope>
    <source>
        <strain evidence="10">breed Abyssinian</strain>
    </source>
</reference>
<keyword evidence="11" id="KW-1185">Reference proteome</keyword>
<keyword evidence="5" id="KW-0255">Endonuclease</keyword>
<evidence type="ECO:0000256" key="1">
    <source>
        <dbReference type="ARBA" id="ARBA00010879"/>
    </source>
</evidence>
<evidence type="ECO:0000256" key="3">
    <source>
        <dbReference type="ARBA" id="ARBA00022695"/>
    </source>
</evidence>
<dbReference type="Gene3D" id="3.30.70.270">
    <property type="match status" value="1"/>
</dbReference>
<dbReference type="Proteomes" id="UP000823872">
    <property type="component" value="Chromosome B3"/>
</dbReference>
<evidence type="ECO:0000313" key="11">
    <source>
        <dbReference type="Proteomes" id="UP000823872"/>
    </source>
</evidence>
<comment type="similarity">
    <text evidence="1">Belongs to the beta type-B retroviral polymerase family. HERV class-II K(HML-2) pol subfamily.</text>
</comment>
<reference evidence="10 11" key="1">
    <citation type="submission" date="2021-02" db="EMBL/GenBank/DDBJ databases">
        <title>Safari Cat Assemblies.</title>
        <authorList>
            <person name="Bredemeyer K.R."/>
            <person name="Murphy W.J."/>
        </authorList>
    </citation>
    <scope>NUCLEOTIDE SEQUENCE [LARGE SCALE GENOMIC DNA]</scope>
</reference>
<name>A0ABI7X6F0_FELCA</name>
<dbReference type="Ensembl" id="ENSFCTT00005027845.1">
    <property type="protein sequence ID" value="ENSFCTP00005018120.1"/>
    <property type="gene ID" value="ENSFCTG00005009955.1"/>
</dbReference>
<dbReference type="PROSITE" id="PS50878">
    <property type="entry name" value="RT_POL"/>
    <property type="match status" value="1"/>
</dbReference>
<evidence type="ECO:0000256" key="4">
    <source>
        <dbReference type="ARBA" id="ARBA00022722"/>
    </source>
</evidence>
<reference evidence="10" key="3">
    <citation type="submission" date="2025-09" db="UniProtKB">
        <authorList>
            <consortium name="Ensembl"/>
        </authorList>
    </citation>
    <scope>IDENTIFICATION</scope>
    <source>
        <strain evidence="10">breed Abyssinian</strain>
    </source>
</reference>
<dbReference type="Pfam" id="PF00078">
    <property type="entry name" value="RVT_1"/>
    <property type="match status" value="1"/>
</dbReference>
<keyword evidence="4" id="KW-0540">Nuclease</keyword>
<dbReference type="Pfam" id="PF18697">
    <property type="entry name" value="MLVIN_C"/>
    <property type="match status" value="1"/>
</dbReference>
<dbReference type="InterPro" id="IPR000477">
    <property type="entry name" value="RT_dom"/>
</dbReference>
<dbReference type="PROSITE" id="PS50994">
    <property type="entry name" value="INTEGRASE"/>
    <property type="match status" value="1"/>
</dbReference>
<dbReference type="Gene3D" id="3.10.10.10">
    <property type="entry name" value="HIV Type 1 Reverse Transcriptase, subunit A, domain 1"/>
    <property type="match status" value="1"/>
</dbReference>
<evidence type="ECO:0000256" key="6">
    <source>
        <dbReference type="ARBA" id="ARBA00022801"/>
    </source>
</evidence>
<evidence type="ECO:0000259" key="8">
    <source>
        <dbReference type="PROSITE" id="PS50878"/>
    </source>
</evidence>
<dbReference type="InterPro" id="IPR001584">
    <property type="entry name" value="Integrase_cat-core"/>
</dbReference>
<accession>A0ABI7X6F0</accession>
<dbReference type="Gene3D" id="2.30.30.850">
    <property type="match status" value="1"/>
</dbReference>
<dbReference type="PANTHER" id="PTHR41694:SF5">
    <property type="entry name" value="RIBONUCLEASE H"/>
    <property type="match status" value="1"/>
</dbReference>
<evidence type="ECO:0000256" key="5">
    <source>
        <dbReference type="ARBA" id="ARBA00022759"/>
    </source>
</evidence>
<evidence type="ECO:0000259" key="9">
    <source>
        <dbReference type="PROSITE" id="PS50994"/>
    </source>
</evidence>